<protein>
    <recommendedName>
        <fullName evidence="4">Cadherin domain-containing protein</fullName>
    </recommendedName>
</protein>
<comment type="caution">
    <text evidence="2">The sequence shown here is derived from an EMBL/GenBank/DDBJ whole genome shotgun (WGS) entry which is preliminary data.</text>
</comment>
<feature type="chain" id="PRO_5046394267" description="Cadherin domain-containing protein" evidence="1">
    <location>
        <begin position="21"/>
        <end position="638"/>
    </location>
</feature>
<reference evidence="2 3" key="1">
    <citation type="submission" date="2024-01" db="EMBL/GenBank/DDBJ databases">
        <title>Active colonisers of the gastrointestinal tract of Atlantic salmon farmed in a warm water region.</title>
        <authorList>
            <person name="Bowman J.P."/>
        </authorList>
    </citation>
    <scope>NUCLEOTIDE SEQUENCE [LARGE SCALE GENOMIC DNA]</scope>
    <source>
        <strain evidence="2 3">S4MW1</strain>
    </source>
</reference>
<keyword evidence="3" id="KW-1185">Reference proteome</keyword>
<evidence type="ECO:0000313" key="2">
    <source>
        <dbReference type="EMBL" id="MEC6900511.1"/>
    </source>
</evidence>
<sequence length="638" mass="67605">MYFKKSILATALLSVLTLSGCNSGGSDTVTSTTAINSSFPNVKMCLTSNPIACDNDGVITNKDGIGQLVITEQDKNKTILVTADGHTFSAPATSTFVTPITTLVINEMKANKNMTVADAQAAIKEKFADFTTKNPKIDIFGNSAKSAVLDKIVNALEDTSVNYNSIDIADLVNKAMDESETSTFVPVIQKGGSTENIEQPQLSQAAKKIKLQTLKIEDQIQPIDLKTLFILNGDNSALTYDVEGMPQSLTNKDNTIKGAITLAGTFSINVVANNNGALSQPVMLKFKVIPIVPNTPPTVIKAGQTELQNDTNSLKLTQGESIGDDVTYAISDLFNDVDGDQLTITPTFKSTKTNTSNGITVTRKGEQLVLSGTPAKADEMTLTISANDGVNKQSAIATIKLKVTAVTPNAVPTLIKDGQTELQSNTDSLQLTQGMPIGDDVTYAISDLFNDVDGDQLTITPTFKSTKTNTSNGITVTQQNGDLILSGTPINADEMTLTISANDGINAQSAKATITFNIAEGVKPEPVKPVTPSGDSSTNCKNGHCIIPVVLGSHTDITSLVIAKKDPNDSLTNDDLSIINNQIKYSKFGDSTGSYTAFGASEEHSDGTFMGYTTPVMLKNGVIQGMIDFSHSQGQIVD</sequence>
<dbReference type="Gene3D" id="2.60.40.10">
    <property type="entry name" value="Immunoglobulins"/>
    <property type="match status" value="1"/>
</dbReference>
<evidence type="ECO:0000256" key="1">
    <source>
        <dbReference type="SAM" id="SignalP"/>
    </source>
</evidence>
<gene>
    <name evidence="2" type="ORF">VXS00_17845</name>
</gene>
<dbReference type="RefSeq" id="WP_327780197.1">
    <property type="nucleotide sequence ID" value="NZ_JAYXUD010000023.1"/>
</dbReference>
<dbReference type="InterPro" id="IPR013783">
    <property type="entry name" value="Ig-like_fold"/>
</dbReference>
<organism evidence="2 3">
    <name type="scientific">Photobacterium piscicola</name>
    <dbReference type="NCBI Taxonomy" id="1378299"/>
    <lineage>
        <taxon>Bacteria</taxon>
        <taxon>Pseudomonadati</taxon>
        <taxon>Pseudomonadota</taxon>
        <taxon>Gammaproteobacteria</taxon>
        <taxon>Vibrionales</taxon>
        <taxon>Vibrionaceae</taxon>
        <taxon>Photobacterium</taxon>
    </lineage>
</organism>
<dbReference type="PROSITE" id="PS51257">
    <property type="entry name" value="PROKAR_LIPOPROTEIN"/>
    <property type="match status" value="1"/>
</dbReference>
<feature type="signal peptide" evidence="1">
    <location>
        <begin position="1"/>
        <end position="20"/>
    </location>
</feature>
<name>A0ABU6LLS8_9GAMM</name>
<dbReference type="EMBL" id="JAYXUD010000023">
    <property type="protein sequence ID" value="MEC6900511.1"/>
    <property type="molecule type" value="Genomic_DNA"/>
</dbReference>
<keyword evidence="1" id="KW-0732">Signal</keyword>
<evidence type="ECO:0008006" key="4">
    <source>
        <dbReference type="Google" id="ProtNLM"/>
    </source>
</evidence>
<proteinExistence type="predicted"/>
<accession>A0ABU6LLS8</accession>
<evidence type="ECO:0000313" key="3">
    <source>
        <dbReference type="Proteomes" id="UP001339429"/>
    </source>
</evidence>
<dbReference type="Proteomes" id="UP001339429">
    <property type="component" value="Unassembled WGS sequence"/>
</dbReference>